<dbReference type="InterPro" id="IPR035952">
    <property type="entry name" value="Rhomboid-like_sf"/>
</dbReference>
<dbReference type="GO" id="GO:0016020">
    <property type="term" value="C:membrane"/>
    <property type="evidence" value="ECO:0007669"/>
    <property type="project" value="UniProtKB-SubCell"/>
</dbReference>
<evidence type="ECO:0000256" key="1">
    <source>
        <dbReference type="ARBA" id="ARBA00000156"/>
    </source>
</evidence>
<evidence type="ECO:0000256" key="4">
    <source>
        <dbReference type="ARBA" id="ARBA00022670"/>
    </source>
</evidence>
<evidence type="ECO:0000256" key="9">
    <source>
        <dbReference type="ARBA" id="ARBA00023136"/>
    </source>
</evidence>
<evidence type="ECO:0000256" key="11">
    <source>
        <dbReference type="SAM" id="MobiDB-lite"/>
    </source>
</evidence>
<dbReference type="EC" id="3.4.21.105" evidence="10"/>
<keyword evidence="6 10" id="KW-0378">Hydrolase</keyword>
<protein>
    <recommendedName>
        <fullName evidence="10">RHOMBOID-like protein</fullName>
        <ecNumber evidence="10">3.4.21.105</ecNumber>
    </recommendedName>
</protein>
<evidence type="ECO:0000313" key="13">
    <source>
        <dbReference type="EMBL" id="WMV43815.1"/>
    </source>
</evidence>
<keyword evidence="8 10" id="KW-1133">Transmembrane helix</keyword>
<keyword evidence="4 10" id="KW-0645">Protease</keyword>
<feature type="transmembrane region" description="Helical" evidence="10">
    <location>
        <begin position="170"/>
        <end position="193"/>
    </location>
</feature>
<feature type="transmembrane region" description="Helical" evidence="10">
    <location>
        <begin position="205"/>
        <end position="222"/>
    </location>
</feature>
<evidence type="ECO:0000256" key="2">
    <source>
        <dbReference type="ARBA" id="ARBA00004141"/>
    </source>
</evidence>
<keyword evidence="9 10" id="KW-0472">Membrane</keyword>
<evidence type="ECO:0000256" key="7">
    <source>
        <dbReference type="ARBA" id="ARBA00022825"/>
    </source>
</evidence>
<keyword evidence="7 10" id="KW-0720">Serine protease</keyword>
<evidence type="ECO:0000256" key="6">
    <source>
        <dbReference type="ARBA" id="ARBA00022801"/>
    </source>
</evidence>
<dbReference type="Proteomes" id="UP001234989">
    <property type="component" value="Chromosome 8"/>
</dbReference>
<dbReference type="SUPFAM" id="SSF144091">
    <property type="entry name" value="Rhomboid-like"/>
    <property type="match status" value="1"/>
</dbReference>
<feature type="region of interest" description="Disordered" evidence="11">
    <location>
        <begin position="1"/>
        <end position="24"/>
    </location>
</feature>
<evidence type="ECO:0000256" key="5">
    <source>
        <dbReference type="ARBA" id="ARBA00022692"/>
    </source>
</evidence>
<feature type="transmembrane region" description="Helical" evidence="10">
    <location>
        <begin position="294"/>
        <end position="319"/>
    </location>
</feature>
<feature type="transmembrane region" description="Helical" evidence="10">
    <location>
        <begin position="39"/>
        <end position="61"/>
    </location>
</feature>
<evidence type="ECO:0000256" key="10">
    <source>
        <dbReference type="RuleBase" id="RU362115"/>
    </source>
</evidence>
<gene>
    <name evidence="13" type="ORF">MTR67_037200</name>
</gene>
<dbReference type="InterPro" id="IPR022764">
    <property type="entry name" value="Peptidase_S54_rhomboid_dom"/>
</dbReference>
<reference evidence="13" key="1">
    <citation type="submission" date="2023-08" db="EMBL/GenBank/DDBJ databases">
        <title>A de novo genome assembly of Solanum verrucosum Schlechtendal, a Mexican diploid species geographically isolated from the other diploid A-genome species in potato relatives.</title>
        <authorList>
            <person name="Hosaka K."/>
        </authorList>
    </citation>
    <scope>NUCLEOTIDE SEQUENCE</scope>
    <source>
        <tissue evidence="13">Young leaves</tissue>
    </source>
</reference>
<name>A0AAF0UDH3_SOLVR</name>
<dbReference type="PANTHER" id="PTHR22936">
    <property type="entry name" value="RHOMBOID-RELATED"/>
    <property type="match status" value="1"/>
</dbReference>
<feature type="domain" description="Peptidase S54 rhomboid" evidence="12">
    <location>
        <begin position="120"/>
        <end position="269"/>
    </location>
</feature>
<accession>A0AAF0UDH3</accession>
<sequence>MMGNRDLEREGGAKPRNGSYQPPPTAAAPYYMENSESQWTSWLVPMIVVANVAMFIVVMFVNNCPSNINNFGSGGRRQCVARFLGRLSFQPLQDNPLFGPSSSTLQNLGALEWDKVVHGHQGWRLFTCIWLHAGVVHLLANMLSLVFIGIRLEQQFGFGTVLIPVPSNLYSFRVGIIYLLSGIGGSVLSCLFIQRSISVGASGALFGLLGAMLSELLTNWSIYTNKAAALITLIIIIAINLAVGLLPHVDNYAHIGGFMSGFLLGFVLLLRPQFGWLERQHLPAEGRLKSKFKAYQYVLLLIASILLIVGFTVGLVMLFRGVKANEHCDWCRYLSCLRTSRWSC</sequence>
<dbReference type="EMBL" id="CP133619">
    <property type="protein sequence ID" value="WMV43815.1"/>
    <property type="molecule type" value="Genomic_DNA"/>
</dbReference>
<dbReference type="Gene3D" id="1.20.1540.10">
    <property type="entry name" value="Rhomboid-like"/>
    <property type="match status" value="1"/>
</dbReference>
<comment type="catalytic activity">
    <reaction evidence="1 10">
        <text>Cleaves type-1 transmembrane domains using a catalytic dyad composed of serine and histidine that are contributed by different transmembrane domains.</text>
        <dbReference type="EC" id="3.4.21.105"/>
    </reaction>
</comment>
<keyword evidence="14" id="KW-1185">Reference proteome</keyword>
<evidence type="ECO:0000259" key="12">
    <source>
        <dbReference type="Pfam" id="PF01694"/>
    </source>
</evidence>
<dbReference type="AlphaFoldDB" id="A0AAF0UDH3"/>
<evidence type="ECO:0000256" key="3">
    <source>
        <dbReference type="ARBA" id="ARBA00009045"/>
    </source>
</evidence>
<comment type="similarity">
    <text evidence="3 10">Belongs to the peptidase S54 family.</text>
</comment>
<dbReference type="PANTHER" id="PTHR22936:SF69">
    <property type="entry name" value="RHOMBOID-LIKE PROTEIN"/>
    <property type="match status" value="1"/>
</dbReference>
<feature type="transmembrane region" description="Helical" evidence="10">
    <location>
        <begin position="129"/>
        <end position="150"/>
    </location>
</feature>
<dbReference type="GO" id="GO:0004252">
    <property type="term" value="F:serine-type endopeptidase activity"/>
    <property type="evidence" value="ECO:0007669"/>
    <property type="project" value="InterPro"/>
</dbReference>
<dbReference type="Pfam" id="PF01694">
    <property type="entry name" value="Rhomboid"/>
    <property type="match status" value="1"/>
</dbReference>
<evidence type="ECO:0000256" key="8">
    <source>
        <dbReference type="ARBA" id="ARBA00022989"/>
    </source>
</evidence>
<evidence type="ECO:0000313" key="14">
    <source>
        <dbReference type="Proteomes" id="UP001234989"/>
    </source>
</evidence>
<dbReference type="InterPro" id="IPR002610">
    <property type="entry name" value="Peptidase_S54_rhomboid-like"/>
</dbReference>
<organism evidence="13 14">
    <name type="scientific">Solanum verrucosum</name>
    <dbReference type="NCBI Taxonomy" id="315347"/>
    <lineage>
        <taxon>Eukaryota</taxon>
        <taxon>Viridiplantae</taxon>
        <taxon>Streptophyta</taxon>
        <taxon>Embryophyta</taxon>
        <taxon>Tracheophyta</taxon>
        <taxon>Spermatophyta</taxon>
        <taxon>Magnoliopsida</taxon>
        <taxon>eudicotyledons</taxon>
        <taxon>Gunneridae</taxon>
        <taxon>Pentapetalae</taxon>
        <taxon>asterids</taxon>
        <taxon>lamiids</taxon>
        <taxon>Solanales</taxon>
        <taxon>Solanaceae</taxon>
        <taxon>Solanoideae</taxon>
        <taxon>Solaneae</taxon>
        <taxon>Solanum</taxon>
    </lineage>
</organism>
<feature type="transmembrane region" description="Helical" evidence="10">
    <location>
        <begin position="228"/>
        <end position="246"/>
    </location>
</feature>
<feature type="compositionally biased region" description="Basic and acidic residues" evidence="11">
    <location>
        <begin position="1"/>
        <end position="13"/>
    </location>
</feature>
<comment type="subcellular location">
    <subcellularLocation>
        <location evidence="2 10">Membrane</location>
        <topology evidence="2 10">Multi-pass membrane protein</topology>
    </subcellularLocation>
</comment>
<proteinExistence type="inferred from homology"/>
<dbReference type="GO" id="GO:0006508">
    <property type="term" value="P:proteolysis"/>
    <property type="evidence" value="ECO:0007669"/>
    <property type="project" value="UniProtKB-KW"/>
</dbReference>
<keyword evidence="5 10" id="KW-0812">Transmembrane</keyword>
<feature type="transmembrane region" description="Helical" evidence="10">
    <location>
        <begin position="253"/>
        <end position="274"/>
    </location>
</feature>
<comment type="function">
    <text evidence="10">Serine protease involved in intramembrane proteolysis.</text>
</comment>